<keyword evidence="4 5" id="KW-1015">Disulfide bond</keyword>
<dbReference type="InterPro" id="IPR001368">
    <property type="entry name" value="TNFR/NGFR_Cys_rich_reg"/>
</dbReference>
<feature type="disulfide bond" evidence="5">
    <location>
        <begin position="1022"/>
        <end position="1039"/>
    </location>
</feature>
<dbReference type="SMART" id="SM00179">
    <property type="entry name" value="EGF_CA"/>
    <property type="match status" value="4"/>
</dbReference>
<keyword evidence="8" id="KW-1133">Transmembrane helix</keyword>
<evidence type="ECO:0000259" key="12">
    <source>
        <dbReference type="PROSITE" id="PS50923"/>
    </source>
</evidence>
<name>F2UEI8_SALR5</name>
<comment type="caution">
    <text evidence="5">Lacks conserved residue(s) required for the propagation of feature annotation.</text>
</comment>
<dbReference type="InterPro" id="IPR001881">
    <property type="entry name" value="EGF-like_Ca-bd_dom"/>
</dbReference>
<keyword evidence="3" id="KW-0677">Repeat</keyword>
<feature type="transmembrane region" description="Helical" evidence="8">
    <location>
        <begin position="1702"/>
        <end position="1723"/>
    </location>
</feature>
<dbReference type="InterPro" id="IPR050751">
    <property type="entry name" value="ECM_structural_protein"/>
</dbReference>
<accession>F2UEI8</accession>
<dbReference type="GeneID" id="16073253"/>
<feature type="signal peptide" evidence="9">
    <location>
        <begin position="1"/>
        <end position="24"/>
    </location>
</feature>
<dbReference type="KEGG" id="sre:PTSG_07263"/>
<keyword evidence="2 9" id="KW-0732">Signal</keyword>
<dbReference type="SMART" id="SM00181">
    <property type="entry name" value="EGF"/>
    <property type="match status" value="5"/>
</dbReference>
<evidence type="ECO:0000256" key="1">
    <source>
        <dbReference type="ARBA" id="ARBA00022536"/>
    </source>
</evidence>
<dbReference type="OMA" id="ECKNSFA"/>
<dbReference type="SUPFAM" id="SSF57535">
    <property type="entry name" value="Complement control module/SCR domain"/>
    <property type="match status" value="2"/>
</dbReference>
<evidence type="ECO:0000256" key="5">
    <source>
        <dbReference type="PROSITE-ProRule" id="PRU00076"/>
    </source>
</evidence>
<dbReference type="PANTHER" id="PTHR24034">
    <property type="entry name" value="EGF-LIKE DOMAIN-CONTAINING PROTEIN"/>
    <property type="match status" value="1"/>
</dbReference>
<dbReference type="CDD" id="cd00054">
    <property type="entry name" value="EGF_CA"/>
    <property type="match status" value="2"/>
</dbReference>
<dbReference type="RefSeq" id="XP_004992682.1">
    <property type="nucleotide sequence ID" value="XM_004992625.1"/>
</dbReference>
<feature type="disulfide bond" evidence="6">
    <location>
        <begin position="1465"/>
        <end position="1478"/>
    </location>
</feature>
<evidence type="ECO:0000313" key="13">
    <source>
        <dbReference type="EMBL" id="EGD75038.1"/>
    </source>
</evidence>
<dbReference type="InterPro" id="IPR000436">
    <property type="entry name" value="Sushi_SCR_CCP_dom"/>
</dbReference>
<evidence type="ECO:0000256" key="4">
    <source>
        <dbReference type="ARBA" id="ARBA00023157"/>
    </source>
</evidence>
<keyword evidence="1 5" id="KW-0245">EGF-like domain</keyword>
<protein>
    <submittedName>
        <fullName evidence="13">Uncharacterized protein</fullName>
    </submittedName>
</protein>
<organism evidence="14">
    <name type="scientific">Salpingoeca rosetta (strain ATCC 50818 / BSB-021)</name>
    <dbReference type="NCBI Taxonomy" id="946362"/>
    <lineage>
        <taxon>Eukaryota</taxon>
        <taxon>Choanoflagellata</taxon>
        <taxon>Craspedida</taxon>
        <taxon>Salpingoecidae</taxon>
        <taxon>Salpingoeca</taxon>
    </lineage>
</organism>
<dbReference type="GO" id="GO:0005509">
    <property type="term" value="F:calcium ion binding"/>
    <property type="evidence" value="ECO:0007669"/>
    <property type="project" value="InterPro"/>
</dbReference>
<dbReference type="PROSITE" id="PS50923">
    <property type="entry name" value="SUSHI"/>
    <property type="match status" value="2"/>
</dbReference>
<keyword evidence="8" id="KW-0812">Transmembrane</keyword>
<feature type="domain" description="EGF-like" evidence="10">
    <location>
        <begin position="1164"/>
        <end position="1205"/>
    </location>
</feature>
<dbReference type="SMART" id="SM00032">
    <property type="entry name" value="CCP"/>
    <property type="match status" value="2"/>
</dbReference>
<evidence type="ECO:0000256" key="9">
    <source>
        <dbReference type="SAM" id="SignalP"/>
    </source>
</evidence>
<evidence type="ECO:0000259" key="11">
    <source>
        <dbReference type="PROSITE" id="PS50050"/>
    </source>
</evidence>
<feature type="domain" description="Sushi" evidence="12">
    <location>
        <begin position="1056"/>
        <end position="1117"/>
    </location>
</feature>
<evidence type="ECO:0000256" key="6">
    <source>
        <dbReference type="PROSITE-ProRule" id="PRU00206"/>
    </source>
</evidence>
<dbReference type="EMBL" id="GL832970">
    <property type="protein sequence ID" value="EGD75038.1"/>
    <property type="molecule type" value="Genomic_DNA"/>
</dbReference>
<dbReference type="STRING" id="946362.F2UEI8"/>
<feature type="domain" description="EGF-like" evidence="10">
    <location>
        <begin position="1013"/>
        <end position="1054"/>
    </location>
</feature>
<dbReference type="eggNOG" id="KOG4193">
    <property type="taxonomic scope" value="Eukaryota"/>
</dbReference>
<evidence type="ECO:0000259" key="10">
    <source>
        <dbReference type="PROSITE" id="PS50026"/>
    </source>
</evidence>
<dbReference type="SMART" id="SM00208">
    <property type="entry name" value="TNFR"/>
    <property type="match status" value="3"/>
</dbReference>
<feature type="repeat" description="TNFR-Cys" evidence="6">
    <location>
        <begin position="1443"/>
        <end position="1486"/>
    </location>
</feature>
<keyword evidence="8" id="KW-0472">Membrane</keyword>
<feature type="domain" description="TNFR-Cys" evidence="11">
    <location>
        <begin position="1443"/>
        <end position="1486"/>
    </location>
</feature>
<evidence type="ECO:0000313" key="14">
    <source>
        <dbReference type="Proteomes" id="UP000007799"/>
    </source>
</evidence>
<evidence type="ECO:0000256" key="3">
    <source>
        <dbReference type="ARBA" id="ARBA00022737"/>
    </source>
</evidence>
<dbReference type="InterPro" id="IPR000742">
    <property type="entry name" value="EGF"/>
</dbReference>
<dbReference type="CDD" id="cd00033">
    <property type="entry name" value="CCP"/>
    <property type="match status" value="1"/>
</dbReference>
<dbReference type="PANTHER" id="PTHR24034:SF209">
    <property type="entry name" value="EGF-LIKE DOMAIN-CONTAINING PROTEIN"/>
    <property type="match status" value="1"/>
</dbReference>
<feature type="chain" id="PRO_5003288605" evidence="9">
    <location>
        <begin position="25"/>
        <end position="1793"/>
    </location>
</feature>
<dbReference type="Gene3D" id="2.10.25.10">
    <property type="entry name" value="Laminin"/>
    <property type="match status" value="4"/>
</dbReference>
<dbReference type="OrthoDB" id="406096at2759"/>
<dbReference type="InParanoid" id="F2UEI8"/>
<dbReference type="PROSITE" id="PS50026">
    <property type="entry name" value="EGF_3"/>
    <property type="match status" value="2"/>
</dbReference>
<proteinExistence type="predicted"/>
<sequence length="1793" mass="193232">MAGQHRMLLLLALVCAACLASTQAQSDCAGLGENDCQPPCVFSNSTGQCHKAGCAYTPFVDCDAPCTPNPNTLACHVSSDTGGACAEYDFENCPARCLKLSVDNSCSEITCDTYDIEEACLNDNDDLDCTYDADISRCRGTNETVQCTEYSPDNCPADRCDAFDGTFCVEKGTYPSCAFYSMEDNCNSKSWCTWSPLYGACGTKAGEFECGQLLDFLSCVDQDQCCFDSGLCVDLQDGQSCTRTRDACSSFSLGDCPSSYCLPNEDAGECEDPPCLAIRTNRTCSTRNECIFLPEGCRADGEPPCDQYTSQGTCPWKCTWDFGSDSCMARACTDVFDEGTCLALGGCAYDFGRCHDEGTAVSSSTQIATTQSFDIDCSQFANMTTCRYPCFWSETDALCRNRTCTQIFDETACEANAACEWTVNDFFPCTPVDTGLACTEYSRDLCPITRCTLGADDGSGPACRDKTCAELNANECTNSTALACQYDESYRICYPEGEELPCGIFNENDCPARCNYSVGAQSCYQPGTVLPCSRFNKQQFCEQQDECTFYSIVGLCVNDTQPDYQCNLIYNDQFCRDSPICTYGADGCQKCTANNTADCIQPCPDVSLPDCSQLTQASCFSEPSCVYNFELVQCTRAVCTDVLSYDKCLCESLTNCTYDGKRCKYFDDGRPCEEKTTALECGGADPRCFSDYNDETGIFECRNATCADQYGQTACEGFEGAECEWLSYYGLCNDAGAKVPCTRIYEKYACGNSTECTYYSDINLCYYKDEEVPCEKYRTATSCPSDRCSFYPTIPLCAPQGQQVPCSAYDSELACLSNDACRYVPGAYACVAADEPSPCTRISNAVACGDTVGCKHDGAKCVACKDDEACNGTSGLQPCEEAEVCNAQYCFPTDNSCISLSCDRIFSRFYCSALDGCRYDPYTYRCVEESSITDCEDLPNESICTLANTRDNRTSACVWDADYGVCFTEGNPLPCKAFKNETACNLLPYCEFNVVCQDYVTTTTTTTTTTTAYINACDRRPCATNVECTPLEESNTYECGDCPLGYEGDGRTCTLVTCPSQLSLGVGAEYAFADKCFFTNYGDDCNARCDSNYEQIGDGVFICSANGTWIGNLTCNEIDRCMDDPPPCDPLTTCTKVASNSFTCTSCPTGYRNVAFRPKTKCMNINECEEQHPCHPRRNCTDTMGSFECGKCEPGWREVNDRECEDIRECTELEPCYPGVKCTETDGSFACGKCPTGYTGTGVGPDGCEIVRCPLDDVPSYENADVDCAGNVFDSTCTATCKEGYSNSEATIQCKADGQWTTPSLTCSKLPCANQPDASLLPIGVVNPQCAGRHQCTLECKAGYRGEGNPSLTCPTTAWVGDTENPFTCVPCDAGSTYQNTPGSTTCLPVSPPCGEGEYESAAPTTSTNRRCRAVKDTCREDFEYSTQDPTPTSDRVCSTCTACPVGQYRSGGCDGLFDAQCAACSTCGGFSYELLACTQLADTTCATCPFGTFYSRASSRCQDQPYCFVGQIEAVSPTPLRKRNCTRVRIDTPPPPGTVARVYTITLTGIDGTLPLDVGVLLVESVRRVFVWADVDVRVGILSVNVGTNARRRRSLESEVVVRVEASEDDASAVDGTDVSAQSLRAAISAVASDTQGDSSVSRALREAAAALLELEPESVGASNVQPSSTAGTTNQQSTTNSAATTDPQSSQSGGTDNTTLYIIIGSVGGVVLLVVVIAVVVTCRTSGRSKGASISGAGGAVASPYQENNYSNVHELMAMKTLETTARAPVATRATRQGSFYSSITQAASEI</sequence>
<feature type="region of interest" description="Disordered" evidence="7">
    <location>
        <begin position="1660"/>
        <end position="1697"/>
    </location>
</feature>
<reference evidence="13" key="1">
    <citation type="submission" date="2009-08" db="EMBL/GenBank/DDBJ databases">
        <title>Annotation of Salpingoeca rosetta.</title>
        <authorList>
            <consortium name="The Broad Institute Genome Sequencing Platform"/>
            <person name="Russ C."/>
            <person name="Cuomo C."/>
            <person name="Burger G."/>
            <person name="Gray M.W."/>
            <person name="Holland P.W.H."/>
            <person name="King N."/>
            <person name="Lang F.B.F."/>
            <person name="Roger A.J."/>
            <person name="Ruiz-Trillo I."/>
            <person name="Young S.K."/>
            <person name="Zeng Q."/>
            <person name="Gargeya S."/>
            <person name="Alvarado L."/>
            <person name="Berlin A."/>
            <person name="Chapman S.B."/>
            <person name="Chen Z."/>
            <person name="Freedman E."/>
            <person name="Gellesch M."/>
            <person name="Goldberg J."/>
            <person name="Griggs A."/>
            <person name="Gujja S."/>
            <person name="Heilman E."/>
            <person name="Heiman D."/>
            <person name="Howarth C."/>
            <person name="Mehta T."/>
            <person name="Neiman D."/>
            <person name="Pearson M."/>
            <person name="Roberts A."/>
            <person name="Saif S."/>
            <person name="Shea T."/>
            <person name="Shenoy N."/>
            <person name="Sisk P."/>
            <person name="Stolte C."/>
            <person name="Sykes S."/>
            <person name="White J."/>
            <person name="Yandava C."/>
            <person name="Haas B."/>
            <person name="Nusbaum C."/>
            <person name="Birren B."/>
        </authorList>
    </citation>
    <scope>NUCLEOTIDE SEQUENCE [LARGE SCALE GENOMIC DNA]</scope>
    <source>
        <strain evidence="13">ATCC 50818</strain>
    </source>
</reference>
<dbReference type="PROSITE" id="PS50050">
    <property type="entry name" value="TNFR_NGFR_2"/>
    <property type="match status" value="1"/>
</dbReference>
<feature type="domain" description="Sushi" evidence="12">
    <location>
        <begin position="1251"/>
        <end position="1309"/>
    </location>
</feature>
<dbReference type="Proteomes" id="UP000007799">
    <property type="component" value="Unassembled WGS sequence"/>
</dbReference>
<gene>
    <name evidence="13" type="ORF">PTSG_07263</name>
</gene>
<dbReference type="InterPro" id="IPR035976">
    <property type="entry name" value="Sushi/SCR/CCP_sf"/>
</dbReference>
<evidence type="ECO:0000256" key="7">
    <source>
        <dbReference type="SAM" id="MobiDB-lite"/>
    </source>
</evidence>
<feature type="disulfide bond" evidence="6">
    <location>
        <begin position="1468"/>
        <end position="1486"/>
    </location>
</feature>
<evidence type="ECO:0000256" key="8">
    <source>
        <dbReference type="SAM" id="Phobius"/>
    </source>
</evidence>
<keyword evidence="14" id="KW-1185">Reference proteome</keyword>
<feature type="compositionally biased region" description="Polar residues" evidence="7">
    <location>
        <begin position="1662"/>
        <end position="1697"/>
    </location>
</feature>
<evidence type="ECO:0000256" key="2">
    <source>
        <dbReference type="ARBA" id="ARBA00022729"/>
    </source>
</evidence>